<organism evidence="1 2">
    <name type="scientific">Desmophyllum pertusum</name>
    <dbReference type="NCBI Taxonomy" id="174260"/>
    <lineage>
        <taxon>Eukaryota</taxon>
        <taxon>Metazoa</taxon>
        <taxon>Cnidaria</taxon>
        <taxon>Anthozoa</taxon>
        <taxon>Hexacorallia</taxon>
        <taxon>Scleractinia</taxon>
        <taxon>Caryophylliina</taxon>
        <taxon>Caryophylliidae</taxon>
        <taxon>Desmophyllum</taxon>
    </lineage>
</organism>
<dbReference type="PANTHER" id="PTHR12561:SF3">
    <property type="entry name" value="LIPOYLTRANSFERASE 1, MITOCHONDRIAL"/>
    <property type="match status" value="1"/>
</dbReference>
<dbReference type="OrthoDB" id="201621at2759"/>
<dbReference type="Proteomes" id="UP001163046">
    <property type="component" value="Unassembled WGS sequence"/>
</dbReference>
<dbReference type="InterPro" id="IPR045864">
    <property type="entry name" value="aa-tRNA-synth_II/BPL/LPL"/>
</dbReference>
<reference evidence="1" key="1">
    <citation type="submission" date="2023-01" db="EMBL/GenBank/DDBJ databases">
        <title>Genome assembly of the deep-sea coral Lophelia pertusa.</title>
        <authorList>
            <person name="Herrera S."/>
            <person name="Cordes E."/>
        </authorList>
    </citation>
    <scope>NUCLEOTIDE SEQUENCE</scope>
    <source>
        <strain evidence="1">USNM1676648</strain>
        <tissue evidence="1">Polyp</tissue>
    </source>
</reference>
<dbReference type="GO" id="GO:0009249">
    <property type="term" value="P:protein lipoylation"/>
    <property type="evidence" value="ECO:0007669"/>
    <property type="project" value="InterPro"/>
</dbReference>
<evidence type="ECO:0000313" key="1">
    <source>
        <dbReference type="EMBL" id="KAJ7391000.1"/>
    </source>
</evidence>
<dbReference type="GO" id="GO:0017118">
    <property type="term" value="F:lipoyltransferase activity"/>
    <property type="evidence" value="ECO:0007669"/>
    <property type="project" value="TreeGrafter"/>
</dbReference>
<keyword evidence="2" id="KW-1185">Reference proteome</keyword>
<name>A0A9X0A103_9CNID</name>
<dbReference type="EMBL" id="MU825409">
    <property type="protein sequence ID" value="KAJ7391000.1"/>
    <property type="molecule type" value="Genomic_DNA"/>
</dbReference>
<accession>A0A9X0A103</accession>
<gene>
    <name evidence="1" type="primary">LIPT1_1</name>
    <name evidence="1" type="ORF">OS493_021020</name>
</gene>
<dbReference type="SUPFAM" id="SSF55681">
    <property type="entry name" value="Class II aaRS and biotin synthetases"/>
    <property type="match status" value="1"/>
</dbReference>
<sequence>MRWIARKTDFYKFVYLKCRGFSQWTGEVSVYRSLSHNPFENLAFEDWVYLNADLTNRRILFLWRNEPTT</sequence>
<comment type="caution">
    <text evidence="1">The sequence shown here is derived from an EMBL/GenBank/DDBJ whole genome shotgun (WGS) entry which is preliminary data.</text>
</comment>
<evidence type="ECO:0000313" key="2">
    <source>
        <dbReference type="Proteomes" id="UP001163046"/>
    </source>
</evidence>
<dbReference type="AlphaFoldDB" id="A0A9X0A103"/>
<dbReference type="GO" id="GO:0005739">
    <property type="term" value="C:mitochondrion"/>
    <property type="evidence" value="ECO:0007669"/>
    <property type="project" value="TreeGrafter"/>
</dbReference>
<dbReference type="PANTHER" id="PTHR12561">
    <property type="entry name" value="LIPOATE-PROTEIN LIGASE"/>
    <property type="match status" value="1"/>
</dbReference>
<protein>
    <submittedName>
        <fullName evidence="1">Lipoyltransferase 1, mitochondrial</fullName>
    </submittedName>
</protein>
<dbReference type="InterPro" id="IPR004562">
    <property type="entry name" value="LipoylTrfase_LipoateP_Ligase"/>
</dbReference>
<dbReference type="Gene3D" id="3.30.930.10">
    <property type="entry name" value="Bira Bifunctional Protein, Domain 2"/>
    <property type="match status" value="1"/>
</dbReference>
<proteinExistence type="predicted"/>